<dbReference type="EMBL" id="MH153799">
    <property type="protein sequence ID" value="AWN03204.1"/>
    <property type="molecule type" value="Genomic_DNA"/>
</dbReference>
<protein>
    <submittedName>
        <fullName evidence="1">Minor tail protein</fullName>
    </submittedName>
</protein>
<dbReference type="RefSeq" id="YP_009801499.1">
    <property type="nucleotide sequence ID" value="NC_047972.1"/>
</dbReference>
<evidence type="ECO:0000313" key="2">
    <source>
        <dbReference type="Proteomes" id="UP000246517"/>
    </source>
</evidence>
<name>A0A2U8UHR4_9CAUD</name>
<proteinExistence type="predicted"/>
<accession>A0A2U8UHR4</accession>
<dbReference type="KEGG" id="vg:54992016"/>
<keyword evidence="2" id="KW-1185">Reference proteome</keyword>
<sequence length="286" mass="30474">MRLFKIESPGGSMMLDGSTGVQMRLGVRGLGMPPVALQWFDGAGEGSSFRGGKVLARTLDLPVKITGRNRNEVLDAYSTLAKIMRLPYEPTLTATFDDDRYRLAVVRTGGGDFDMSVDSDGKTVLLTTITVQAGRPYWESIDSEGRNIEPAGVGLGLLGPGQSLVQLILGSIDGFGSVTFQNTGDVEAWPTWTIFAPFSGFALVRADGLALEWVGASTKASGFIIVDSLNGTVVDETGANRYGELKPAPKFFSIQPGTSQASVVLSNAASGSRANVAWRPRKMVLF</sequence>
<dbReference type="GeneID" id="54992016"/>
<dbReference type="Proteomes" id="UP000246517">
    <property type="component" value="Segment"/>
</dbReference>
<gene>
    <name evidence="1" type="primary">22</name>
    <name evidence="1" type="ORF">PBI_APPA_22</name>
</gene>
<reference evidence="1 2" key="1">
    <citation type="submission" date="2018-03" db="EMBL/GenBank/DDBJ databases">
        <authorList>
            <person name="Zack K.M."/>
            <person name="Garlena R.A."/>
            <person name="Russell D.A."/>
            <person name="Pope W.H."/>
            <person name="Jacobs-Sera D."/>
            <person name="Hatfull G.F."/>
        </authorList>
    </citation>
    <scope>NUCLEOTIDE SEQUENCE [LARGE SCALE GENOMIC DNA]</scope>
</reference>
<evidence type="ECO:0000313" key="1">
    <source>
        <dbReference type="EMBL" id="AWN03204.1"/>
    </source>
</evidence>
<organism evidence="1 2">
    <name type="scientific">Microbacterium phage Appa</name>
    <dbReference type="NCBI Taxonomy" id="2182350"/>
    <lineage>
        <taxon>Viruses</taxon>
        <taxon>Duplodnaviria</taxon>
        <taxon>Heunggongvirae</taxon>
        <taxon>Uroviricota</taxon>
        <taxon>Caudoviricetes</taxon>
        <taxon>Appavirus</taxon>
        <taxon>Appavirus appa</taxon>
    </lineage>
</organism>